<keyword evidence="9" id="KW-0539">Nucleus</keyword>
<dbReference type="OrthoDB" id="10254973at2759"/>
<evidence type="ECO:0000259" key="12">
    <source>
        <dbReference type="Pfam" id="PF13476"/>
    </source>
</evidence>
<evidence type="ECO:0000256" key="7">
    <source>
        <dbReference type="ARBA" id="ARBA00022840"/>
    </source>
</evidence>
<keyword evidence="14" id="KW-1185">Reference proteome</keyword>
<dbReference type="PANTHER" id="PTHR45916">
    <property type="entry name" value="STRUCTURAL MAINTENANCE OF CHROMOSOMES PROTEIN 5"/>
    <property type="match status" value="1"/>
</dbReference>
<dbReference type="FunFam" id="3.40.50.300:FF:000793">
    <property type="entry name" value="Structural maintenance of chromosomes protein 5"/>
    <property type="match status" value="1"/>
</dbReference>
<comment type="subcellular location">
    <subcellularLocation>
        <location evidence="2">Chromosome</location>
    </subcellularLocation>
    <subcellularLocation>
        <location evidence="1">Nucleus</location>
    </subcellularLocation>
</comment>
<evidence type="ECO:0000256" key="11">
    <source>
        <dbReference type="SAM" id="MobiDB-lite"/>
    </source>
</evidence>
<dbReference type="GO" id="GO:0005524">
    <property type="term" value="F:ATP binding"/>
    <property type="evidence" value="ECO:0007669"/>
    <property type="project" value="UniProtKB-KW"/>
</dbReference>
<evidence type="ECO:0000256" key="1">
    <source>
        <dbReference type="ARBA" id="ARBA00004123"/>
    </source>
</evidence>
<dbReference type="GO" id="GO:0000724">
    <property type="term" value="P:double-strand break repair via homologous recombination"/>
    <property type="evidence" value="ECO:0007669"/>
    <property type="project" value="TreeGrafter"/>
</dbReference>
<evidence type="ECO:0000256" key="5">
    <source>
        <dbReference type="ARBA" id="ARBA00022454"/>
    </source>
</evidence>
<protein>
    <recommendedName>
        <fullName evidence="4">Structural maintenance of chromosomes protein 5</fullName>
    </recommendedName>
</protein>
<dbReference type="Gene3D" id="3.40.50.300">
    <property type="entry name" value="P-loop containing nucleotide triphosphate hydrolases"/>
    <property type="match status" value="1"/>
</dbReference>
<dbReference type="GO" id="GO:0030915">
    <property type="term" value="C:Smc5-Smc6 complex"/>
    <property type="evidence" value="ECO:0007669"/>
    <property type="project" value="TreeGrafter"/>
</dbReference>
<evidence type="ECO:0000256" key="2">
    <source>
        <dbReference type="ARBA" id="ARBA00004286"/>
    </source>
</evidence>
<evidence type="ECO:0000256" key="6">
    <source>
        <dbReference type="ARBA" id="ARBA00022741"/>
    </source>
</evidence>
<dbReference type="AlphaFoldDB" id="A0A9W9ZVP0"/>
<dbReference type="InterPro" id="IPR027417">
    <property type="entry name" value="P-loop_NTPase"/>
</dbReference>
<keyword evidence="5" id="KW-0158">Chromosome</keyword>
<feature type="domain" description="Rad50/SbcC-type AAA" evidence="12">
    <location>
        <begin position="45"/>
        <end position="238"/>
    </location>
</feature>
<name>A0A9W9ZVP0_9CNID</name>
<keyword evidence="7" id="KW-0067">ATP-binding</keyword>
<evidence type="ECO:0000256" key="9">
    <source>
        <dbReference type="ARBA" id="ARBA00023242"/>
    </source>
</evidence>
<evidence type="ECO:0000313" key="14">
    <source>
        <dbReference type="Proteomes" id="UP001163046"/>
    </source>
</evidence>
<dbReference type="Pfam" id="PF13476">
    <property type="entry name" value="AAA_23"/>
    <property type="match status" value="1"/>
</dbReference>
<evidence type="ECO:0000256" key="4">
    <source>
        <dbReference type="ARBA" id="ARBA00018687"/>
    </source>
</evidence>
<dbReference type="EMBL" id="MU825460">
    <property type="protein sequence ID" value="KAJ7388592.1"/>
    <property type="molecule type" value="Genomic_DNA"/>
</dbReference>
<dbReference type="Proteomes" id="UP001163046">
    <property type="component" value="Unassembled WGS sequence"/>
</dbReference>
<feature type="coiled-coil region" evidence="10">
    <location>
        <begin position="209"/>
        <end position="254"/>
    </location>
</feature>
<dbReference type="SUPFAM" id="SSF52540">
    <property type="entry name" value="P-loop containing nucleoside triphosphate hydrolases"/>
    <property type="match status" value="1"/>
</dbReference>
<dbReference type="GO" id="GO:0016887">
    <property type="term" value="F:ATP hydrolysis activity"/>
    <property type="evidence" value="ECO:0007669"/>
    <property type="project" value="InterPro"/>
</dbReference>
<gene>
    <name evidence="13" type="ORF">OS493_036820</name>
</gene>
<dbReference type="GO" id="GO:0003697">
    <property type="term" value="F:single-stranded DNA binding"/>
    <property type="evidence" value="ECO:0007669"/>
    <property type="project" value="TreeGrafter"/>
</dbReference>
<feature type="region of interest" description="Disordered" evidence="11">
    <location>
        <begin position="1"/>
        <end position="36"/>
    </location>
</feature>
<dbReference type="InterPro" id="IPR038729">
    <property type="entry name" value="Rad50/SbcC_AAA"/>
</dbReference>
<comment type="similarity">
    <text evidence="3">Belongs to the SMC family. SMC5 subfamily.</text>
</comment>
<proteinExistence type="inferred from homology"/>
<dbReference type="PANTHER" id="PTHR45916:SF1">
    <property type="entry name" value="STRUCTURAL MAINTENANCE OF CHROMOSOMES PROTEIN 5"/>
    <property type="match status" value="1"/>
</dbReference>
<evidence type="ECO:0000256" key="3">
    <source>
        <dbReference type="ARBA" id="ARBA00010171"/>
    </source>
</evidence>
<dbReference type="GO" id="GO:0005634">
    <property type="term" value="C:nucleus"/>
    <property type="evidence" value="ECO:0007669"/>
    <property type="project" value="UniProtKB-SubCell"/>
</dbReference>
<accession>A0A9W9ZVP0</accession>
<evidence type="ECO:0000256" key="10">
    <source>
        <dbReference type="SAM" id="Coils"/>
    </source>
</evidence>
<keyword evidence="6" id="KW-0547">Nucleotide-binding</keyword>
<sequence length="307" mass="34748">MASKRPSSSLKSHFDSSKKSKATGASGHPDGDDGNEGFVDGAIVRVKMRNFVTYGDCEFRPGPHLNVLLGPNGTGKSSIVCAICLGLAGAPKLLGRATEVREFIKHGASQAMVEIELYSSSGRNHIITRDIFRNENRSNWKINGKTTTMKEVQELTKKLNVQIGNLCQFLPQDKVAEFAKMSQQQLLEATEKAVGPADMFDTHQKLIDLRKQEKELEVSLRNNKEHLEKLEQQNERLEHEVKRHQERERHLQKVQILEKKKPWAVSVTTFKLFTTDLTCISHNLVQPSGLNFIFISFLSHFYMCLMR</sequence>
<reference evidence="13" key="1">
    <citation type="submission" date="2023-01" db="EMBL/GenBank/DDBJ databases">
        <title>Genome assembly of the deep-sea coral Lophelia pertusa.</title>
        <authorList>
            <person name="Herrera S."/>
            <person name="Cordes E."/>
        </authorList>
    </citation>
    <scope>NUCLEOTIDE SEQUENCE</scope>
    <source>
        <strain evidence="13">USNM1676648</strain>
        <tissue evidence="13">Polyp</tissue>
    </source>
</reference>
<comment type="caution">
    <text evidence="13">The sequence shown here is derived from an EMBL/GenBank/DDBJ whole genome shotgun (WGS) entry which is preliminary data.</text>
</comment>
<evidence type="ECO:0000256" key="8">
    <source>
        <dbReference type="ARBA" id="ARBA00023054"/>
    </source>
</evidence>
<keyword evidence="8 10" id="KW-0175">Coiled coil</keyword>
<organism evidence="13 14">
    <name type="scientific">Desmophyllum pertusum</name>
    <dbReference type="NCBI Taxonomy" id="174260"/>
    <lineage>
        <taxon>Eukaryota</taxon>
        <taxon>Metazoa</taxon>
        <taxon>Cnidaria</taxon>
        <taxon>Anthozoa</taxon>
        <taxon>Hexacorallia</taxon>
        <taxon>Scleractinia</taxon>
        <taxon>Caryophylliina</taxon>
        <taxon>Caryophylliidae</taxon>
        <taxon>Desmophyllum</taxon>
    </lineage>
</organism>
<evidence type="ECO:0000313" key="13">
    <source>
        <dbReference type="EMBL" id="KAJ7388592.1"/>
    </source>
</evidence>